<evidence type="ECO:0000259" key="4">
    <source>
        <dbReference type="PROSITE" id="PS51819"/>
    </source>
</evidence>
<dbReference type="AlphaFoldDB" id="A0AAV3M120"/>
<dbReference type="GO" id="GO:0046677">
    <property type="term" value="P:response to antibiotic"/>
    <property type="evidence" value="ECO:0007669"/>
    <property type="project" value="UniProtKB-KW"/>
</dbReference>
<protein>
    <recommendedName>
        <fullName evidence="2">Bleomycin resistance protein</fullName>
    </recommendedName>
</protein>
<organism evidence="5 6">
    <name type="scientific">Providencia alcalifaciens 205/92</name>
    <dbReference type="NCBI Taxonomy" id="1256988"/>
    <lineage>
        <taxon>Bacteria</taxon>
        <taxon>Pseudomonadati</taxon>
        <taxon>Pseudomonadota</taxon>
        <taxon>Gammaproteobacteria</taxon>
        <taxon>Enterobacterales</taxon>
        <taxon>Morganellaceae</taxon>
        <taxon>Providencia</taxon>
    </lineage>
</organism>
<dbReference type="InterPro" id="IPR000335">
    <property type="entry name" value="Bleomycin-R"/>
</dbReference>
<dbReference type="CDD" id="cd08349">
    <property type="entry name" value="BLMA_like"/>
    <property type="match status" value="1"/>
</dbReference>
<sequence>MISWNKLVPELIVSHLDKSLNFWVEMLGFSVLYARKKERFCYLERDGVQFMLEEFQEEQWVTAPLETPFGRGINFQIEVDEIEPILASLKEAKISLFSEPQEVWYQADDIEHGQIQFLVQDPDGYLLRLVKIIGERDVRHN</sequence>
<dbReference type="InterPro" id="IPR004360">
    <property type="entry name" value="Glyas_Fos-R_dOase_dom"/>
</dbReference>
<proteinExistence type="inferred from homology"/>
<dbReference type="EMBL" id="JALD01000072">
    <property type="protein sequence ID" value="EUD09447.1"/>
    <property type="molecule type" value="Genomic_DNA"/>
</dbReference>
<evidence type="ECO:0000256" key="2">
    <source>
        <dbReference type="ARBA" id="ARBA00021572"/>
    </source>
</evidence>
<evidence type="ECO:0000256" key="1">
    <source>
        <dbReference type="ARBA" id="ARBA00011051"/>
    </source>
</evidence>
<comment type="caution">
    <text evidence="5">The sequence shown here is derived from an EMBL/GenBank/DDBJ whole genome shotgun (WGS) entry which is preliminary data.</text>
</comment>
<dbReference type="RefSeq" id="WP_006661731.1">
    <property type="nucleotide sequence ID" value="NZ_JALD01000072.1"/>
</dbReference>
<dbReference type="InterPro" id="IPR037523">
    <property type="entry name" value="VOC_core"/>
</dbReference>
<feature type="domain" description="VOC" evidence="4">
    <location>
        <begin position="3"/>
        <end position="132"/>
    </location>
</feature>
<dbReference type="Gene3D" id="3.10.180.10">
    <property type="entry name" value="2,3-Dihydroxybiphenyl 1,2-Dioxygenase, domain 1"/>
    <property type="match status" value="1"/>
</dbReference>
<evidence type="ECO:0000313" key="5">
    <source>
        <dbReference type="EMBL" id="EUD09447.1"/>
    </source>
</evidence>
<dbReference type="PROSITE" id="PS51819">
    <property type="entry name" value="VOC"/>
    <property type="match status" value="1"/>
</dbReference>
<dbReference type="SUPFAM" id="SSF54593">
    <property type="entry name" value="Glyoxalase/Bleomycin resistance protein/Dihydroxybiphenyl dioxygenase"/>
    <property type="match status" value="1"/>
</dbReference>
<reference evidence="5 6" key="1">
    <citation type="submission" date="2014-01" db="EMBL/GenBank/DDBJ databases">
        <authorList>
            <person name="Durkin A.S."/>
            <person name="McCorrison J."/>
            <person name="Torralba M."/>
            <person name="Gillis M."/>
            <person name="Haft D.H."/>
            <person name="Methe B."/>
            <person name="Sutton G."/>
            <person name="Nelson K.E."/>
        </authorList>
    </citation>
    <scope>NUCLEOTIDE SEQUENCE [LARGE SCALE GENOMIC DNA]</scope>
    <source>
        <strain evidence="5 6">205/92</strain>
    </source>
</reference>
<gene>
    <name evidence="5" type="ORF">HMPREF1563_4052</name>
</gene>
<dbReference type="InterPro" id="IPR029068">
    <property type="entry name" value="Glyas_Bleomycin-R_OHBP_Dase"/>
</dbReference>
<evidence type="ECO:0000256" key="3">
    <source>
        <dbReference type="ARBA" id="ARBA00023251"/>
    </source>
</evidence>
<keyword evidence="3" id="KW-0046">Antibiotic resistance</keyword>
<dbReference type="Proteomes" id="UP000022311">
    <property type="component" value="Unassembled WGS sequence"/>
</dbReference>
<accession>A0AAV3M120</accession>
<name>A0AAV3M120_9GAMM</name>
<evidence type="ECO:0000313" key="6">
    <source>
        <dbReference type="Proteomes" id="UP000022311"/>
    </source>
</evidence>
<comment type="similarity">
    <text evidence="1">Belongs to the bleomycin resistance protein family.</text>
</comment>
<dbReference type="Pfam" id="PF00903">
    <property type="entry name" value="Glyoxalase"/>
    <property type="match status" value="1"/>
</dbReference>